<dbReference type="AlphaFoldDB" id="A0A2H0YRS7"/>
<accession>A0A2H0YRS7</accession>
<comment type="caution">
    <text evidence="1">The sequence shown here is derived from an EMBL/GenBank/DDBJ whole genome shotgun (WGS) entry which is preliminary data.</text>
</comment>
<feature type="non-terminal residue" evidence="1">
    <location>
        <position position="1"/>
    </location>
</feature>
<protein>
    <submittedName>
        <fullName evidence="1">Uncharacterized protein</fullName>
    </submittedName>
</protein>
<dbReference type="Proteomes" id="UP000228711">
    <property type="component" value="Unassembled WGS sequence"/>
</dbReference>
<evidence type="ECO:0000313" key="2">
    <source>
        <dbReference type="Proteomes" id="UP000228711"/>
    </source>
</evidence>
<organism evidence="1 2">
    <name type="scientific">Candidatus Kerfeldbacteria bacterium CG08_land_8_20_14_0_20_42_7</name>
    <dbReference type="NCBI Taxonomy" id="2014245"/>
    <lineage>
        <taxon>Bacteria</taxon>
        <taxon>Candidatus Kerfeldiibacteriota</taxon>
    </lineage>
</organism>
<gene>
    <name evidence="1" type="ORF">COT25_04730</name>
</gene>
<reference evidence="2" key="1">
    <citation type="submission" date="2017-09" db="EMBL/GenBank/DDBJ databases">
        <title>Depth-based differentiation of microbial function through sediment-hosted aquifers and enrichment of novel symbionts in the deep terrestrial subsurface.</title>
        <authorList>
            <person name="Probst A.J."/>
            <person name="Ladd B."/>
            <person name="Jarett J.K."/>
            <person name="Geller-Mcgrath D.E."/>
            <person name="Sieber C.M.K."/>
            <person name="Emerson J.B."/>
            <person name="Anantharaman K."/>
            <person name="Thomas B.C."/>
            <person name="Malmstrom R."/>
            <person name="Stieglmeier M."/>
            <person name="Klingl A."/>
            <person name="Woyke T."/>
            <person name="Ryan C.M."/>
            <person name="Banfield J.F."/>
        </authorList>
    </citation>
    <scope>NUCLEOTIDE SEQUENCE [LARGE SCALE GENOMIC DNA]</scope>
</reference>
<proteinExistence type="predicted"/>
<dbReference type="EMBL" id="PEXV01000151">
    <property type="protein sequence ID" value="PIS41136.1"/>
    <property type="molecule type" value="Genomic_DNA"/>
</dbReference>
<sequence length="59" mass="6858">ALGLSEEEIYKIFVFDGLLKLGTIPEIAKKKEAKLFLKRLNKKKPHGKIIYGYLQRKLK</sequence>
<name>A0A2H0YRS7_9BACT</name>
<evidence type="ECO:0000313" key="1">
    <source>
        <dbReference type="EMBL" id="PIS41136.1"/>
    </source>
</evidence>